<keyword evidence="14" id="KW-1185">Reference proteome</keyword>
<keyword evidence="3 10" id="KW-0418">Kinase</keyword>
<dbReference type="InterPro" id="IPR043129">
    <property type="entry name" value="ATPase_NBD"/>
</dbReference>
<reference evidence="13 14" key="1">
    <citation type="submission" date="2024-05" db="EMBL/GenBank/DDBJ databases">
        <title>Roseateles sp. DJS-2-20 16S ribosomal RNA gene Genome sequencing and assembly.</title>
        <authorList>
            <person name="Woo H."/>
        </authorList>
    </citation>
    <scope>NUCLEOTIDE SEQUENCE [LARGE SCALE GENOMIC DNA]</scope>
    <source>
        <strain evidence="13 14">DJS-2-20</strain>
    </source>
</reference>
<keyword evidence="6 10" id="KW-0324">Glycolysis</keyword>
<dbReference type="InterPro" id="IPR036388">
    <property type="entry name" value="WH-like_DNA-bd_sf"/>
</dbReference>
<evidence type="ECO:0000256" key="5">
    <source>
        <dbReference type="ARBA" id="ARBA00023125"/>
    </source>
</evidence>
<evidence type="ECO:0000256" key="2">
    <source>
        <dbReference type="ARBA" id="ARBA00022679"/>
    </source>
</evidence>
<dbReference type="PROSITE" id="PS51071">
    <property type="entry name" value="HTH_RPIR"/>
    <property type="match status" value="1"/>
</dbReference>
<comment type="caution">
    <text evidence="13">The sequence shown here is derived from an EMBL/GenBank/DDBJ whole genome shotgun (WGS) entry which is preliminary data.</text>
</comment>
<comment type="subcellular location">
    <subcellularLocation>
        <location evidence="10">Cytoplasm</location>
    </subcellularLocation>
</comment>
<dbReference type="EMBL" id="JBDPZD010000010">
    <property type="protein sequence ID" value="MEO3693746.1"/>
    <property type="molecule type" value="Genomic_DNA"/>
</dbReference>
<dbReference type="InterPro" id="IPR046348">
    <property type="entry name" value="SIS_dom_sf"/>
</dbReference>
<dbReference type="NCBIfam" id="TIGR00749">
    <property type="entry name" value="glk"/>
    <property type="match status" value="1"/>
</dbReference>
<dbReference type="Pfam" id="PF01418">
    <property type="entry name" value="HTH_6"/>
    <property type="match status" value="1"/>
</dbReference>
<keyword evidence="7" id="KW-0804">Transcription</keyword>
<dbReference type="InterPro" id="IPR050201">
    <property type="entry name" value="Bacterial_glucokinase"/>
</dbReference>
<dbReference type="GO" id="GO:0004340">
    <property type="term" value="F:glucokinase activity"/>
    <property type="evidence" value="ECO:0007669"/>
    <property type="project" value="UniProtKB-EC"/>
</dbReference>
<accession>A0ABV0G7N6</accession>
<dbReference type="Gene3D" id="3.40.50.10490">
    <property type="entry name" value="Glucose-6-phosphate isomerase like protein, domain 1"/>
    <property type="match status" value="1"/>
</dbReference>
<evidence type="ECO:0000313" key="14">
    <source>
        <dbReference type="Proteomes" id="UP001495147"/>
    </source>
</evidence>
<dbReference type="InterPro" id="IPR000281">
    <property type="entry name" value="HTH_RpiR"/>
</dbReference>
<dbReference type="Gene3D" id="1.10.10.10">
    <property type="entry name" value="Winged helix-like DNA-binding domain superfamily/Winged helix DNA-binding domain"/>
    <property type="match status" value="1"/>
</dbReference>
<evidence type="ECO:0000256" key="1">
    <source>
        <dbReference type="ARBA" id="ARBA00007693"/>
    </source>
</evidence>
<comment type="similarity">
    <text evidence="10">Belongs to the bacterial glucokinase family.</text>
</comment>
<keyword evidence="8" id="KW-0511">Multifunctional enzyme</keyword>
<dbReference type="EC" id="2.7.1.2" evidence="10"/>
<evidence type="ECO:0000256" key="10">
    <source>
        <dbReference type="HAMAP-Rule" id="MF_00524"/>
    </source>
</evidence>
<keyword evidence="10" id="KW-0547">Nucleotide-binding</keyword>
<dbReference type="PROSITE" id="PS51464">
    <property type="entry name" value="SIS"/>
    <property type="match status" value="1"/>
</dbReference>
<dbReference type="Gene3D" id="3.40.367.20">
    <property type="match status" value="1"/>
</dbReference>
<dbReference type="PROSITE" id="PS00356">
    <property type="entry name" value="HTH_LACI_1"/>
    <property type="match status" value="1"/>
</dbReference>
<keyword evidence="10" id="KW-0963">Cytoplasm</keyword>
<dbReference type="CDD" id="cd24008">
    <property type="entry name" value="ASKHA_NBD_GLK"/>
    <property type="match status" value="1"/>
</dbReference>
<keyword evidence="10" id="KW-0067">ATP-binding</keyword>
<keyword evidence="4" id="KW-0805">Transcription regulation</keyword>
<evidence type="ECO:0000256" key="6">
    <source>
        <dbReference type="ARBA" id="ARBA00023152"/>
    </source>
</evidence>
<keyword evidence="2 10" id="KW-0808">Transferase</keyword>
<dbReference type="SUPFAM" id="SSF53697">
    <property type="entry name" value="SIS domain"/>
    <property type="match status" value="1"/>
</dbReference>
<protein>
    <recommendedName>
        <fullName evidence="10">Glucokinase</fullName>
        <ecNumber evidence="10">2.7.1.2</ecNumber>
    </recommendedName>
    <alternativeName>
        <fullName evidence="10">Glucose kinase</fullName>
    </alternativeName>
</protein>
<proteinExistence type="inferred from homology"/>
<evidence type="ECO:0000256" key="8">
    <source>
        <dbReference type="ARBA" id="ARBA00023268"/>
    </source>
</evidence>
<name>A0ABV0G7N6_9BURK</name>
<keyword evidence="5" id="KW-0238">DNA-binding</keyword>
<sequence length="615" mass="65810">MPRFDSPRLLADIGSNFVRFMLEVQPGEFARAYSRPTADCRDFPSAVEAYLRQLDDTDAQEILHAGVAVAGSVEGDLVRMVNLPWQFSIEELRQRLRLDTLLVINDFTALAMALPRLTEVDVRQVGGGLARRPAVIGLLGAGGGLGVSGLIPTGESWVALGTEGGHAAFAPRDEREVELLRYAWQQHGHVSFERLLSGPGLELIHEACCARHDLPITQRSAPQISQRALQDADPVCLESLDVFCSVLGTAASNLAVSLGALGGIYIGGSVVPGLGEFFDRSNFRTRFEDKGRLSDYVKAIPTFVIQEAQSTFKGIAAALDNQLKAHRQPVGSAILGQIRRARSSLTPAELRVAEHVLAHPRTVLADPIAEIARAANVSQPTVIRFCRSLGCEGLSDFKLRLASGLTAAIPVTHAQVSQEDSVLELGAKVLSNTASAILQVRNQLSREMTERAIDALQQARRVSIFASGHYCVVAKDAEYKFLRLGLPCGAYVEPRLQQLAAELLGPGDVAILTSGGGRAPELLNVLDMAQARGAKVIAITAGQSPLAKRADASLVVDHLEDTTTHLPMVSRVLHLLMVDVLALGLAMRGHAPLAAEDGATPVTTVSLAALTAHSR</sequence>
<dbReference type="SUPFAM" id="SSF53067">
    <property type="entry name" value="Actin-like ATPase domain"/>
    <property type="match status" value="1"/>
</dbReference>
<feature type="domain" description="SIS" evidence="12">
    <location>
        <begin position="452"/>
        <end position="591"/>
    </location>
</feature>
<dbReference type="InterPro" id="IPR009057">
    <property type="entry name" value="Homeodomain-like_sf"/>
</dbReference>
<organism evidence="13 14">
    <name type="scientific">Roseateles paludis</name>
    <dbReference type="NCBI Taxonomy" id="3145238"/>
    <lineage>
        <taxon>Bacteria</taxon>
        <taxon>Pseudomonadati</taxon>
        <taxon>Pseudomonadota</taxon>
        <taxon>Betaproteobacteria</taxon>
        <taxon>Burkholderiales</taxon>
        <taxon>Sphaerotilaceae</taxon>
        <taxon>Roseateles</taxon>
    </lineage>
</organism>
<evidence type="ECO:0000256" key="3">
    <source>
        <dbReference type="ARBA" id="ARBA00022777"/>
    </source>
</evidence>
<dbReference type="SUPFAM" id="SSF46689">
    <property type="entry name" value="Homeodomain-like"/>
    <property type="match status" value="1"/>
</dbReference>
<dbReference type="InterPro" id="IPR003836">
    <property type="entry name" value="Glucokinase"/>
</dbReference>
<evidence type="ECO:0000256" key="4">
    <source>
        <dbReference type="ARBA" id="ARBA00023015"/>
    </source>
</evidence>
<dbReference type="HAMAP" id="MF_00524">
    <property type="entry name" value="Glucokinase"/>
    <property type="match status" value="1"/>
</dbReference>
<evidence type="ECO:0000259" key="12">
    <source>
        <dbReference type="PROSITE" id="PS51464"/>
    </source>
</evidence>
<evidence type="ECO:0000259" key="11">
    <source>
        <dbReference type="PROSITE" id="PS51071"/>
    </source>
</evidence>
<feature type="domain" description="HTH rpiR-type" evidence="11">
    <location>
        <begin position="332"/>
        <end position="408"/>
    </location>
</feature>
<comment type="catalytic activity">
    <reaction evidence="9 10">
        <text>D-glucose + ATP = D-glucose 6-phosphate + ADP + H(+)</text>
        <dbReference type="Rhea" id="RHEA:17825"/>
        <dbReference type="ChEBI" id="CHEBI:4167"/>
        <dbReference type="ChEBI" id="CHEBI:15378"/>
        <dbReference type="ChEBI" id="CHEBI:30616"/>
        <dbReference type="ChEBI" id="CHEBI:61548"/>
        <dbReference type="ChEBI" id="CHEBI:456216"/>
        <dbReference type="EC" id="2.7.1.2"/>
    </reaction>
</comment>
<dbReference type="CDD" id="cd05013">
    <property type="entry name" value="SIS_RpiR"/>
    <property type="match status" value="1"/>
</dbReference>
<dbReference type="RefSeq" id="WP_347706562.1">
    <property type="nucleotide sequence ID" value="NZ_JBDPZD010000010.1"/>
</dbReference>
<comment type="similarity">
    <text evidence="1">In the N-terminal section; belongs to the bacterial glucokinase family.</text>
</comment>
<dbReference type="Gene3D" id="3.30.420.40">
    <property type="match status" value="1"/>
</dbReference>
<comment type="caution">
    <text evidence="10">Lacks conserved residue(s) required for the propagation of feature annotation.</text>
</comment>
<dbReference type="Proteomes" id="UP001495147">
    <property type="component" value="Unassembled WGS sequence"/>
</dbReference>
<evidence type="ECO:0000256" key="7">
    <source>
        <dbReference type="ARBA" id="ARBA00023163"/>
    </source>
</evidence>
<dbReference type="InterPro" id="IPR001347">
    <property type="entry name" value="SIS_dom"/>
</dbReference>
<dbReference type="PANTHER" id="PTHR47690">
    <property type="entry name" value="GLUCOKINASE"/>
    <property type="match status" value="1"/>
</dbReference>
<dbReference type="Pfam" id="PF01380">
    <property type="entry name" value="SIS"/>
    <property type="match status" value="1"/>
</dbReference>
<dbReference type="Pfam" id="PF02685">
    <property type="entry name" value="Glucokinase"/>
    <property type="match status" value="1"/>
</dbReference>
<dbReference type="InterPro" id="IPR035472">
    <property type="entry name" value="RpiR-like_SIS"/>
</dbReference>
<evidence type="ECO:0000313" key="13">
    <source>
        <dbReference type="EMBL" id="MEO3693746.1"/>
    </source>
</evidence>
<evidence type="ECO:0000256" key="9">
    <source>
        <dbReference type="ARBA" id="ARBA00049060"/>
    </source>
</evidence>
<dbReference type="PANTHER" id="PTHR47690:SF1">
    <property type="entry name" value="GLUCOKINASE"/>
    <property type="match status" value="1"/>
</dbReference>
<gene>
    <name evidence="10 13" type="primary">glk</name>
    <name evidence="13" type="ORF">ABDJ85_19905</name>
</gene>